<dbReference type="GO" id="GO:0030424">
    <property type="term" value="C:axon"/>
    <property type="evidence" value="ECO:0007669"/>
    <property type="project" value="TreeGrafter"/>
</dbReference>
<dbReference type="InterPro" id="IPR036034">
    <property type="entry name" value="PDZ_sf"/>
</dbReference>
<feature type="region of interest" description="Disordered" evidence="1">
    <location>
        <begin position="403"/>
        <end position="471"/>
    </location>
</feature>
<reference evidence="3" key="1">
    <citation type="submission" date="2015-07" db="EMBL/GenBank/DDBJ databases">
        <title>MeaNS - Measles Nucleotide Surveillance Program.</title>
        <authorList>
            <person name="Tran T."/>
            <person name="Druce J."/>
        </authorList>
    </citation>
    <scope>NUCLEOTIDE SEQUENCE</scope>
    <source>
        <strain evidence="3">UCB-OBI-ISO-001</strain>
        <tissue evidence="3">Gonad</tissue>
    </source>
</reference>
<feature type="compositionally biased region" description="Polar residues" evidence="1">
    <location>
        <begin position="430"/>
        <end position="441"/>
    </location>
</feature>
<feature type="compositionally biased region" description="Low complexity" evidence="1">
    <location>
        <begin position="80"/>
        <end position="98"/>
    </location>
</feature>
<evidence type="ECO:0000313" key="3">
    <source>
        <dbReference type="EMBL" id="KOG01018.1"/>
    </source>
</evidence>
<feature type="compositionally biased region" description="Basic and acidic residues" evidence="1">
    <location>
        <begin position="1"/>
        <end position="15"/>
    </location>
</feature>
<dbReference type="GO" id="GO:0035418">
    <property type="term" value="P:protein localization to synapse"/>
    <property type="evidence" value="ECO:0007669"/>
    <property type="project" value="TreeGrafter"/>
</dbReference>
<proteinExistence type="predicted"/>
<dbReference type="InterPro" id="IPR001478">
    <property type="entry name" value="PDZ"/>
</dbReference>
<evidence type="ECO:0000256" key="1">
    <source>
        <dbReference type="SAM" id="MobiDB-lite"/>
    </source>
</evidence>
<feature type="domain" description="PDZ" evidence="2">
    <location>
        <begin position="899"/>
        <end position="993"/>
    </location>
</feature>
<dbReference type="OrthoDB" id="270970at2759"/>
<feature type="region of interest" description="Disordered" evidence="1">
    <location>
        <begin position="556"/>
        <end position="593"/>
    </location>
</feature>
<feature type="region of interest" description="Disordered" evidence="1">
    <location>
        <begin position="1"/>
        <end position="283"/>
    </location>
</feature>
<dbReference type="PANTHER" id="PTHR14113:SF6">
    <property type="entry name" value="PROTEIN PICCOLO"/>
    <property type="match status" value="1"/>
</dbReference>
<protein>
    <recommendedName>
        <fullName evidence="2">PDZ domain-containing protein</fullName>
    </recommendedName>
</protein>
<dbReference type="InterPro" id="IPR052098">
    <property type="entry name" value="Presynaptic_Scaffold_Bsn/Pclo"/>
</dbReference>
<dbReference type="GO" id="GO:0098978">
    <property type="term" value="C:glutamatergic synapse"/>
    <property type="evidence" value="ECO:0007669"/>
    <property type="project" value="TreeGrafter"/>
</dbReference>
<feature type="region of interest" description="Disordered" evidence="1">
    <location>
        <begin position="490"/>
        <end position="519"/>
    </location>
</feature>
<dbReference type="EMBL" id="KQ415679">
    <property type="protein sequence ID" value="KOG01018.1"/>
    <property type="molecule type" value="Genomic_DNA"/>
</dbReference>
<dbReference type="SMART" id="SM00228">
    <property type="entry name" value="PDZ"/>
    <property type="match status" value="1"/>
</dbReference>
<dbReference type="STRING" id="37653.A0A0L8IHT7"/>
<feature type="compositionally biased region" description="Polar residues" evidence="1">
    <location>
        <begin position="211"/>
        <end position="234"/>
    </location>
</feature>
<dbReference type="CDD" id="cd06714">
    <property type="entry name" value="PDZ_RIM-like"/>
    <property type="match status" value="1"/>
</dbReference>
<sequence>MKAEPEKKKAKDIKPKLRSQQKHGEQSYSPSQLKVLDSPVTPPEPSVSVLKREYSDSTSVSPSSSPDHELDAYPSPGTPPDSDTSPPKALSPSSPKGSTATTRTVKLISSQPATDPKKLRPVSAPRTTVPDSQKAKDGNKKIRRKLPAIPADEEPVTAPRALGTKKGPLFNTPPAPSRKAPTLKTGKPTTTNIDPALRADESIRESIYATPVTQLTSMDTSMSAQPNGRSSNPNIGHKQKLGPITSKGGSTRNGKPTESGATSKIAASSHAKQGYLPDHPPRSDAEEINILFSERKIMNPEDNIRQYRSASFSEYQRLTSKRSELHGASSTLLHEEFSQDENDQIIDSLVSIYGIPISTAMKSLKRRLQDELRKVTESRRRKIEELEEIHALEQQIEELKLESKSDSKAASFLPNGHKSRSLPRNGRGLVTSSSFDKSTAVRSSPQIIPRRSRHRRQASDPMIAKFSPIKEDKDIEADFQAKASETYDGKFSKYSTDDSSQSGLSDTESTRSEPTGEALNSAYKKIKPSAYAKMFYTGRAQSTERIHSSDSAQYLSSSAPLSSSQSESFLSEGYAGHSRTPTYFSDDEEKRTKEEKRQILQYEIEKRKKQLEETARLQHELIRLSRARQAVAHSYDDIPRRYAYSTSPRHVPTGIIKPLDDELPYQLERYVQSSHDIHKSDSMDAKRAQELAQAQANYSSTEYLAHKQELARRQLYDDYSTYGSYPPYDAGLGQSQVYPSSPNLMNRSDSGPVIIQSMPPTLPSSGISGSVTLPEINRSDMDIMPSRDLHQHQFSSDTDNSPASDYTPAMPLLDDITTRSRKILHDIGNRPLSAEFNLPGGVDDLMNAMYRVESDNSVDADEPIMKHMTEGGVTILKQLERKKQPAPTQPKRYPFITKRILLTRDPKDKSIKGNGIGMKIVGGKQQGPDEEMVAYVAAIYPGGIAEQLHGELEEGDQILEWNGIELTGKTYEEVQQTISHPNGEIELVVRPGTKLCPKDGEGGNLQDGSCHSSYDNLEYISDDDDDEYACV</sequence>
<name>A0A0L8IHT7_OCTBM</name>
<gene>
    <name evidence="3" type="ORF">OCBIM_22016351mg</name>
</gene>
<dbReference type="PROSITE" id="PS50106">
    <property type="entry name" value="PDZ"/>
    <property type="match status" value="1"/>
</dbReference>
<dbReference type="GO" id="GO:1904071">
    <property type="term" value="P:presynaptic active zone assembly"/>
    <property type="evidence" value="ECO:0007669"/>
    <property type="project" value="TreeGrafter"/>
</dbReference>
<feature type="compositionally biased region" description="Low complexity" evidence="1">
    <location>
        <begin position="556"/>
        <end position="572"/>
    </location>
</feature>
<organism evidence="3">
    <name type="scientific">Octopus bimaculoides</name>
    <name type="common">California two-spotted octopus</name>
    <dbReference type="NCBI Taxonomy" id="37653"/>
    <lineage>
        <taxon>Eukaryota</taxon>
        <taxon>Metazoa</taxon>
        <taxon>Spiralia</taxon>
        <taxon>Lophotrochozoa</taxon>
        <taxon>Mollusca</taxon>
        <taxon>Cephalopoda</taxon>
        <taxon>Coleoidea</taxon>
        <taxon>Octopodiformes</taxon>
        <taxon>Octopoda</taxon>
        <taxon>Incirrata</taxon>
        <taxon>Octopodidae</taxon>
        <taxon>Octopus</taxon>
    </lineage>
</organism>
<dbReference type="Pfam" id="PF00595">
    <property type="entry name" value="PDZ"/>
    <property type="match status" value="1"/>
</dbReference>
<dbReference type="AlphaFoldDB" id="A0A0L8IHT7"/>
<feature type="compositionally biased region" description="Low complexity" evidence="1">
    <location>
        <begin position="56"/>
        <end position="65"/>
    </location>
</feature>
<feature type="compositionally biased region" description="Polar residues" evidence="1">
    <location>
        <begin position="493"/>
        <end position="507"/>
    </location>
</feature>
<evidence type="ECO:0000259" key="2">
    <source>
        <dbReference type="PROSITE" id="PS50106"/>
    </source>
</evidence>
<dbReference type="PANTHER" id="PTHR14113">
    <property type="entry name" value="PICCOLO/BASSOON"/>
    <property type="match status" value="1"/>
</dbReference>
<feature type="compositionally biased region" description="Polar residues" evidence="1">
    <location>
        <begin position="99"/>
        <end position="113"/>
    </location>
</feature>
<dbReference type="GO" id="GO:0098882">
    <property type="term" value="F:structural constituent of presynaptic active zone"/>
    <property type="evidence" value="ECO:0007669"/>
    <property type="project" value="TreeGrafter"/>
</dbReference>
<dbReference type="GO" id="GO:0048788">
    <property type="term" value="C:cytoskeleton of presynaptic active zone"/>
    <property type="evidence" value="ECO:0007669"/>
    <property type="project" value="TreeGrafter"/>
</dbReference>
<feature type="compositionally biased region" description="Polar residues" evidence="1">
    <location>
        <begin position="247"/>
        <end position="266"/>
    </location>
</feature>
<dbReference type="Gene3D" id="2.30.42.10">
    <property type="match status" value="1"/>
</dbReference>
<dbReference type="SUPFAM" id="SSF50156">
    <property type="entry name" value="PDZ domain-like"/>
    <property type="match status" value="1"/>
</dbReference>
<dbReference type="GO" id="GO:0098982">
    <property type="term" value="C:GABA-ergic synapse"/>
    <property type="evidence" value="ECO:0007669"/>
    <property type="project" value="TreeGrafter"/>
</dbReference>
<accession>A0A0L8IHT7</accession>